<dbReference type="SFLD" id="SFLDG01067">
    <property type="entry name" value="SPASM/twitch_domain_containing"/>
    <property type="match status" value="1"/>
</dbReference>
<keyword evidence="2" id="KW-0949">S-adenosyl-L-methionine</keyword>
<proteinExistence type="predicted"/>
<dbReference type="Gene3D" id="3.20.20.70">
    <property type="entry name" value="Aldolase class I"/>
    <property type="match status" value="1"/>
</dbReference>
<dbReference type="OrthoDB" id="9808591at2"/>
<feature type="domain" description="Radical SAM core" evidence="6">
    <location>
        <begin position="99"/>
        <end position="233"/>
    </location>
</feature>
<comment type="caution">
    <text evidence="7">The sequence shown here is derived from an EMBL/GenBank/DDBJ whole genome shotgun (WGS) entry which is preliminary data.</text>
</comment>
<evidence type="ECO:0000256" key="3">
    <source>
        <dbReference type="ARBA" id="ARBA00022723"/>
    </source>
</evidence>
<dbReference type="GO" id="GO:0051536">
    <property type="term" value="F:iron-sulfur cluster binding"/>
    <property type="evidence" value="ECO:0007669"/>
    <property type="project" value="UniProtKB-KW"/>
</dbReference>
<accession>A0A0L6JTD3</accession>
<dbReference type="Pfam" id="PF04055">
    <property type="entry name" value="Radical_SAM"/>
    <property type="match status" value="1"/>
</dbReference>
<evidence type="ECO:0000259" key="6">
    <source>
        <dbReference type="Pfam" id="PF04055"/>
    </source>
</evidence>
<gene>
    <name evidence="7" type="ORF">Bccel_4214</name>
</gene>
<dbReference type="STRING" id="398512.Bccel_4214"/>
<dbReference type="eggNOG" id="COG0641">
    <property type="taxonomic scope" value="Bacteria"/>
</dbReference>
<keyword evidence="4" id="KW-0408">Iron</keyword>
<evidence type="ECO:0000256" key="4">
    <source>
        <dbReference type="ARBA" id="ARBA00023004"/>
    </source>
</evidence>
<dbReference type="InterPro" id="IPR013785">
    <property type="entry name" value="Aldolase_TIM"/>
</dbReference>
<dbReference type="InterPro" id="IPR058240">
    <property type="entry name" value="rSAM_sf"/>
</dbReference>
<evidence type="ECO:0000256" key="2">
    <source>
        <dbReference type="ARBA" id="ARBA00022691"/>
    </source>
</evidence>
<dbReference type="SFLD" id="SFLDG01384">
    <property type="entry name" value="thioether_bond_formation_requi"/>
    <property type="match status" value="1"/>
</dbReference>
<dbReference type="GO" id="GO:0016491">
    <property type="term" value="F:oxidoreductase activity"/>
    <property type="evidence" value="ECO:0007669"/>
    <property type="project" value="InterPro"/>
</dbReference>
<dbReference type="CDD" id="cd01335">
    <property type="entry name" value="Radical_SAM"/>
    <property type="match status" value="1"/>
</dbReference>
<comment type="cofactor">
    <cofactor evidence="1">
        <name>[4Fe-4S] cluster</name>
        <dbReference type="ChEBI" id="CHEBI:49883"/>
    </cofactor>
</comment>
<keyword evidence="8" id="KW-1185">Reference proteome</keyword>
<dbReference type="GO" id="GO:0046872">
    <property type="term" value="F:metal ion binding"/>
    <property type="evidence" value="ECO:0007669"/>
    <property type="project" value="UniProtKB-KW"/>
</dbReference>
<keyword evidence="5" id="KW-0411">Iron-sulfur</keyword>
<keyword evidence="3" id="KW-0479">Metal-binding</keyword>
<sequence>MDNFNVRTINVLDKKFIFFPYSLIFFESNDLIDKLVLLLSKKRSEEFILNSVGEDIESAKIVLNQLNDLMILEEKSKELIKNNKSNNAISKLKLKAAQINTINACNLKCKYCFAKDGSHGENNVLSKHMVKDIIDFLLKEGIGEDELSLTIIGGEPLLNFPVFEEIINCAKAEGKAQGKDIRFITTTNGTLINERIASVLKENNVSTMLSLDSHDKNTQDYLRPSNTGTSSYDMINNSYFKYQCSSKEKSKVHVTITPFNKNIYDIGKNFFEMGFSHVHFEEVISEQDEFKLTKEDVDILKKEYEKLSLYLLEKIKNNQKVSCYPLLDDIKRINERRLKIKKCGVLNNMIGISPDGNLYPCDMLMWGDYKLGSISTGINYDKVNDLIINHDLDLQCNECWARYICGGQCLGERELIKDKEQRSYRCSIKKHIVRLKLYMLSELGGKKEYIDNL</sequence>
<dbReference type="Proteomes" id="UP000036923">
    <property type="component" value="Unassembled WGS sequence"/>
</dbReference>
<evidence type="ECO:0000256" key="1">
    <source>
        <dbReference type="ARBA" id="ARBA00001966"/>
    </source>
</evidence>
<dbReference type="InterPro" id="IPR023885">
    <property type="entry name" value="4Fe4S-binding_SPASM_dom"/>
</dbReference>
<protein>
    <submittedName>
        <fullName evidence="7">4Fe4S-binding SPASM domain containing protein</fullName>
    </submittedName>
</protein>
<dbReference type="PANTHER" id="PTHR43273:SF8">
    <property type="entry name" value="RADICAL SAM DOMAIN PROTEIN"/>
    <property type="match status" value="1"/>
</dbReference>
<evidence type="ECO:0000313" key="7">
    <source>
        <dbReference type="EMBL" id="KNY28940.1"/>
    </source>
</evidence>
<name>A0A0L6JTD3_9FIRM</name>
<dbReference type="RefSeq" id="WP_036937473.1">
    <property type="nucleotide sequence ID" value="NZ_JQKC01000005.1"/>
</dbReference>
<dbReference type="InterPro" id="IPR023867">
    <property type="entry name" value="Sulphatase_maturase_rSAM"/>
</dbReference>
<dbReference type="NCBIfam" id="TIGR04085">
    <property type="entry name" value="rSAM_more_4Fe4S"/>
    <property type="match status" value="1"/>
</dbReference>
<dbReference type="PANTHER" id="PTHR43273">
    <property type="entry name" value="ANAEROBIC SULFATASE-MATURATING ENZYME HOMOLOG ASLB-RELATED"/>
    <property type="match status" value="1"/>
</dbReference>
<dbReference type="EMBL" id="LGTC01000001">
    <property type="protein sequence ID" value="KNY28940.1"/>
    <property type="molecule type" value="Genomic_DNA"/>
</dbReference>
<evidence type="ECO:0000256" key="5">
    <source>
        <dbReference type="ARBA" id="ARBA00023014"/>
    </source>
</evidence>
<dbReference type="AlphaFoldDB" id="A0A0L6JTD3"/>
<dbReference type="SUPFAM" id="SSF102114">
    <property type="entry name" value="Radical SAM enzymes"/>
    <property type="match status" value="1"/>
</dbReference>
<reference evidence="8" key="1">
    <citation type="submission" date="2015-07" db="EMBL/GenBank/DDBJ databases">
        <title>Near-Complete Genome Sequence of the Cellulolytic Bacterium Bacteroides (Pseudobacteroides) cellulosolvens ATCC 35603.</title>
        <authorList>
            <person name="Dassa B."/>
            <person name="Utturkar S.M."/>
            <person name="Klingeman D.M."/>
            <person name="Hurt R.A."/>
            <person name="Keller M."/>
            <person name="Xu J."/>
            <person name="Reddy Y.H.K."/>
            <person name="Borovok I."/>
            <person name="Grinberg I.R."/>
            <person name="Lamed R."/>
            <person name="Zhivin O."/>
            <person name="Bayer E.A."/>
            <person name="Brown S.D."/>
        </authorList>
    </citation>
    <scope>NUCLEOTIDE SEQUENCE [LARGE SCALE GENOMIC DNA]</scope>
    <source>
        <strain evidence="8">DSM 2933</strain>
    </source>
</reference>
<evidence type="ECO:0000313" key="8">
    <source>
        <dbReference type="Proteomes" id="UP000036923"/>
    </source>
</evidence>
<dbReference type="SFLD" id="SFLDG01386">
    <property type="entry name" value="main_SPASM_domain-containing"/>
    <property type="match status" value="1"/>
</dbReference>
<organism evidence="7 8">
    <name type="scientific">Pseudobacteroides cellulosolvens ATCC 35603 = DSM 2933</name>
    <dbReference type="NCBI Taxonomy" id="398512"/>
    <lineage>
        <taxon>Bacteria</taxon>
        <taxon>Bacillati</taxon>
        <taxon>Bacillota</taxon>
        <taxon>Clostridia</taxon>
        <taxon>Eubacteriales</taxon>
        <taxon>Oscillospiraceae</taxon>
        <taxon>Pseudobacteroides</taxon>
    </lineage>
</organism>
<dbReference type="InterPro" id="IPR007197">
    <property type="entry name" value="rSAM"/>
</dbReference>
<dbReference type="SFLD" id="SFLDS00029">
    <property type="entry name" value="Radical_SAM"/>
    <property type="match status" value="1"/>
</dbReference>